<organism evidence="7 8">
    <name type="scientific">Ornithorhynchus anatinus</name>
    <name type="common">Duckbill platypus</name>
    <dbReference type="NCBI Taxonomy" id="9258"/>
    <lineage>
        <taxon>Eukaryota</taxon>
        <taxon>Metazoa</taxon>
        <taxon>Chordata</taxon>
        <taxon>Craniata</taxon>
        <taxon>Vertebrata</taxon>
        <taxon>Euteleostomi</taxon>
        <taxon>Mammalia</taxon>
        <taxon>Monotremata</taxon>
        <taxon>Ornithorhynchidae</taxon>
        <taxon>Ornithorhynchus</taxon>
    </lineage>
</organism>
<dbReference type="Gene3D" id="2.30.29.30">
    <property type="entry name" value="Pleckstrin-homology domain (PH domain)/Phosphotyrosine-binding domain (PTB)"/>
    <property type="match status" value="1"/>
</dbReference>
<name>A0A6I8N0H6_ORNAN</name>
<dbReference type="PANTHER" id="PTHR11202">
    <property type="entry name" value="SPROUTY-RELATED, EVH1 DOMAIN-CONTAINING PROTEIN FAMILY MEMBER"/>
    <property type="match status" value="1"/>
</dbReference>
<dbReference type="GO" id="GO:0005886">
    <property type="term" value="C:plasma membrane"/>
    <property type="evidence" value="ECO:0000318"/>
    <property type="project" value="GO_Central"/>
</dbReference>
<dbReference type="Ensembl" id="ENSOANT00000052651.1">
    <property type="protein sequence ID" value="ENSOANP00000034558.1"/>
    <property type="gene ID" value="ENSOANG00000041545.1"/>
</dbReference>
<feature type="transmembrane region" description="Helical" evidence="5">
    <location>
        <begin position="374"/>
        <end position="393"/>
    </location>
</feature>
<dbReference type="PANTHER" id="PTHR11202:SF19">
    <property type="entry name" value="SPROUTY-RELATED, EVH1 DOMAIN-CONTAINING PROTEIN 3"/>
    <property type="match status" value="1"/>
</dbReference>
<reference evidence="7" key="3">
    <citation type="submission" date="2025-09" db="UniProtKB">
        <authorList>
            <consortium name="Ensembl"/>
        </authorList>
    </citation>
    <scope>IDENTIFICATION</scope>
    <source>
        <strain evidence="7">Glennie</strain>
    </source>
</reference>
<keyword evidence="2" id="KW-1003">Cell membrane</keyword>
<comment type="subcellular location">
    <subcellularLocation>
        <location evidence="1">Cell membrane</location>
        <topology evidence="1">Peripheral membrane protein</topology>
    </subcellularLocation>
</comment>
<reference evidence="7" key="2">
    <citation type="submission" date="2025-08" db="UniProtKB">
        <authorList>
            <consortium name="Ensembl"/>
        </authorList>
    </citation>
    <scope>IDENTIFICATION</scope>
    <source>
        <strain evidence="7">Glennie</strain>
    </source>
</reference>
<dbReference type="PROSITE" id="PS50229">
    <property type="entry name" value="WH1"/>
    <property type="match status" value="1"/>
</dbReference>
<dbReference type="PROSITE" id="PS51227">
    <property type="entry name" value="SPR"/>
    <property type="match status" value="1"/>
</dbReference>
<dbReference type="SMART" id="SM00461">
    <property type="entry name" value="WH1"/>
    <property type="match status" value="1"/>
</dbReference>
<dbReference type="AlphaFoldDB" id="A0A6I8N0H6"/>
<keyword evidence="8" id="KW-1185">Reference proteome</keyword>
<feature type="region of interest" description="Disordered" evidence="4">
    <location>
        <begin position="140"/>
        <end position="298"/>
    </location>
</feature>
<dbReference type="Pfam" id="PF00568">
    <property type="entry name" value="WH1"/>
    <property type="match status" value="1"/>
</dbReference>
<dbReference type="Proteomes" id="UP000002279">
    <property type="component" value="Chromosome 5"/>
</dbReference>
<dbReference type="GO" id="GO:0070373">
    <property type="term" value="P:negative regulation of ERK1 and ERK2 cascade"/>
    <property type="evidence" value="ECO:0000318"/>
    <property type="project" value="GO_Central"/>
</dbReference>
<dbReference type="CDD" id="cd10574">
    <property type="entry name" value="EVH1_SPRED-like"/>
    <property type="match status" value="1"/>
</dbReference>
<evidence type="ECO:0000313" key="8">
    <source>
        <dbReference type="Proteomes" id="UP000002279"/>
    </source>
</evidence>
<dbReference type="OMA" id="QFCARWA"/>
<dbReference type="InterPro" id="IPR041937">
    <property type="entry name" value="SPRE_EVH1"/>
</dbReference>
<sequence length="414" mass="44664">MVRVRAVVMARDDSSGGWLPLRGGGLSHVSVCRGRPAEGGTRRTQYLIRGERLRDQSTILECVLKPDLVYNKVNPIFHHWRLDNSKFGLTFQSPADADAFQRSLQAALAELGRAPRGTGTVSNPICSYPPQRLVRCPTHSQRLNTKQKSLRCAGHRPKSNGTELADTSPALDGLRVWRRRPPSLLLPPPRSRGRPGSPRATPGFTPLRLPADPTASSALRRGGGGGGGGGALGDRRAAPRPGPVGDQRLRRLPAGRSPADPRPGQTRRVRPLRQGRPGPRGAPPPPAPGPQDLPAGGPGGPVPRCVYCRDVLRGEEKGRGRCQDAPDPVGRCLRQLTCLWCAESLLYHCMSDSEGDYTDPCSCDPGHPQFCARWAALLALALAVPCMCCYLPLRACHWAARRCGCCGGRHKAAR</sequence>
<reference evidence="7 8" key="1">
    <citation type="journal article" date="2008" name="Nature">
        <title>Genome analysis of the platypus reveals unique signatures of evolution.</title>
        <authorList>
            <person name="Warren W.C."/>
            <person name="Hillier L.W."/>
            <person name="Marshall Graves J.A."/>
            <person name="Birney E."/>
            <person name="Ponting C.P."/>
            <person name="Grutzner F."/>
            <person name="Belov K."/>
            <person name="Miller W."/>
            <person name="Clarke L."/>
            <person name="Chinwalla A.T."/>
            <person name="Yang S.P."/>
            <person name="Heger A."/>
            <person name="Locke D.P."/>
            <person name="Miethke P."/>
            <person name="Waters P.D."/>
            <person name="Veyrunes F."/>
            <person name="Fulton L."/>
            <person name="Fulton B."/>
            <person name="Graves T."/>
            <person name="Wallis J."/>
            <person name="Puente X.S."/>
            <person name="Lopez-Otin C."/>
            <person name="Ordonez G.R."/>
            <person name="Eichler E.E."/>
            <person name="Chen L."/>
            <person name="Cheng Z."/>
            <person name="Deakin J.E."/>
            <person name="Alsop A."/>
            <person name="Thompson K."/>
            <person name="Kirby P."/>
            <person name="Papenfuss A.T."/>
            <person name="Wakefield M.J."/>
            <person name="Olender T."/>
            <person name="Lancet D."/>
            <person name="Huttley G.A."/>
            <person name="Smit A.F."/>
            <person name="Pask A."/>
            <person name="Temple-Smith P."/>
            <person name="Batzer M.A."/>
            <person name="Walker J.A."/>
            <person name="Konkel M.K."/>
            <person name="Harris R.S."/>
            <person name="Whittington C.M."/>
            <person name="Wong E.S."/>
            <person name="Gemmell N.J."/>
            <person name="Buschiazzo E."/>
            <person name="Vargas Jentzsch I.M."/>
            <person name="Merkel A."/>
            <person name="Schmitz J."/>
            <person name="Zemann A."/>
            <person name="Churakov G."/>
            <person name="Kriegs J.O."/>
            <person name="Brosius J."/>
            <person name="Murchison E.P."/>
            <person name="Sachidanandam R."/>
            <person name="Smith C."/>
            <person name="Hannon G.J."/>
            <person name="Tsend-Ayush E."/>
            <person name="McMillan D."/>
            <person name="Attenborough R."/>
            <person name="Rens W."/>
            <person name="Ferguson-Smith M."/>
            <person name="Lefevre C.M."/>
            <person name="Sharp J.A."/>
            <person name="Nicholas K.R."/>
            <person name="Ray D.A."/>
            <person name="Kube M."/>
            <person name="Reinhardt R."/>
            <person name="Pringle T.H."/>
            <person name="Taylor J."/>
            <person name="Jones R.C."/>
            <person name="Nixon B."/>
            <person name="Dacheux J.L."/>
            <person name="Niwa H."/>
            <person name="Sekita Y."/>
            <person name="Huang X."/>
            <person name="Stark A."/>
            <person name="Kheradpour P."/>
            <person name="Kellis M."/>
            <person name="Flicek P."/>
            <person name="Chen Y."/>
            <person name="Webber C."/>
            <person name="Hardison R."/>
            <person name="Nelson J."/>
            <person name="Hallsworth-Pepin K."/>
            <person name="Delehaunty K."/>
            <person name="Markovic C."/>
            <person name="Minx P."/>
            <person name="Feng Y."/>
            <person name="Kremitzki C."/>
            <person name="Mitreva M."/>
            <person name="Glasscock J."/>
            <person name="Wylie T."/>
            <person name="Wohldmann P."/>
            <person name="Thiru P."/>
            <person name="Nhan M.N."/>
            <person name="Pohl C.S."/>
            <person name="Smith S.M."/>
            <person name="Hou S."/>
            <person name="Nefedov M."/>
            <person name="de Jong P.J."/>
            <person name="Renfree M.B."/>
            <person name="Mardis E.R."/>
            <person name="Wilson R.K."/>
        </authorList>
    </citation>
    <scope>NUCLEOTIDE SEQUENCE [LARGE SCALE GENOMIC DNA]</scope>
    <source>
        <strain evidence="7 8">Glennie</strain>
    </source>
</reference>
<dbReference type="InParanoid" id="A0A6I8N0H6"/>
<feature type="compositionally biased region" description="Pro residues" evidence="4">
    <location>
        <begin position="280"/>
        <end position="291"/>
    </location>
</feature>
<dbReference type="Pfam" id="PF05210">
    <property type="entry name" value="Sprouty"/>
    <property type="match status" value="1"/>
</dbReference>
<dbReference type="Bgee" id="ENSOANG00000041545">
    <property type="expression patterns" value="Expressed in cerebellum and 3 other cell types or tissues"/>
</dbReference>
<proteinExistence type="predicted"/>
<dbReference type="InterPro" id="IPR000697">
    <property type="entry name" value="WH1/EVH1_dom"/>
</dbReference>
<evidence type="ECO:0000313" key="7">
    <source>
        <dbReference type="Ensembl" id="ENSOANP00000034558.1"/>
    </source>
</evidence>
<evidence type="ECO:0000256" key="4">
    <source>
        <dbReference type="SAM" id="MobiDB-lite"/>
    </source>
</evidence>
<dbReference type="GeneTree" id="ENSGT00940000161445"/>
<keyword evidence="5" id="KW-0812">Transmembrane</keyword>
<accession>A0A6I8N0H6</accession>
<feature type="compositionally biased region" description="Gly residues" evidence="4">
    <location>
        <begin position="221"/>
        <end position="232"/>
    </location>
</feature>
<keyword evidence="5" id="KW-1133">Transmembrane helix</keyword>
<dbReference type="SUPFAM" id="SSF50729">
    <property type="entry name" value="PH domain-like"/>
    <property type="match status" value="1"/>
</dbReference>
<dbReference type="InterPro" id="IPR011993">
    <property type="entry name" value="PH-like_dom_sf"/>
</dbReference>
<dbReference type="InterPro" id="IPR007875">
    <property type="entry name" value="Sprouty"/>
</dbReference>
<evidence type="ECO:0000256" key="3">
    <source>
        <dbReference type="ARBA" id="ARBA00023136"/>
    </source>
</evidence>
<evidence type="ECO:0000256" key="2">
    <source>
        <dbReference type="ARBA" id="ARBA00022475"/>
    </source>
</evidence>
<protein>
    <submittedName>
        <fullName evidence="7">Sprouty related EVH1 domain containing 3</fullName>
    </submittedName>
</protein>
<feature type="domain" description="WH1" evidence="6">
    <location>
        <begin position="1"/>
        <end position="111"/>
    </location>
</feature>
<keyword evidence="3 5" id="KW-0472">Membrane</keyword>
<dbReference type="GO" id="GO:0019901">
    <property type="term" value="F:protein kinase binding"/>
    <property type="evidence" value="ECO:0000318"/>
    <property type="project" value="GO_Central"/>
</dbReference>
<dbReference type="FunFam" id="2.30.29.30:FF:000052">
    <property type="entry name" value="Sprouty-related, EVH1 domain containing 2"/>
    <property type="match status" value="1"/>
</dbReference>
<evidence type="ECO:0000259" key="6">
    <source>
        <dbReference type="PROSITE" id="PS50229"/>
    </source>
</evidence>
<evidence type="ECO:0000256" key="5">
    <source>
        <dbReference type="SAM" id="Phobius"/>
    </source>
</evidence>
<dbReference type="FunCoup" id="A0A6I8N0H6">
    <property type="interactions" value="4"/>
</dbReference>
<evidence type="ECO:0000256" key="1">
    <source>
        <dbReference type="ARBA" id="ARBA00004202"/>
    </source>
</evidence>